<dbReference type="AlphaFoldDB" id="A8F7M6"/>
<dbReference type="Proteomes" id="UP000002016">
    <property type="component" value="Chromosome"/>
</dbReference>
<dbReference type="InterPro" id="IPR025491">
    <property type="entry name" value="DUF4382"/>
</dbReference>
<dbReference type="EMBL" id="CP000812">
    <property type="protein sequence ID" value="ABV34160.1"/>
    <property type="molecule type" value="Genomic_DNA"/>
</dbReference>
<feature type="domain" description="DUF4382" evidence="1">
    <location>
        <begin position="28"/>
        <end position="154"/>
    </location>
</feature>
<evidence type="ECO:0000313" key="2">
    <source>
        <dbReference type="EMBL" id="ABV34160.1"/>
    </source>
</evidence>
<gene>
    <name evidence="2" type="ordered locus">Tlet_1606</name>
</gene>
<evidence type="ECO:0000313" key="3">
    <source>
        <dbReference type="Proteomes" id="UP000002016"/>
    </source>
</evidence>
<dbReference type="PROSITE" id="PS51257">
    <property type="entry name" value="PROKAR_LIPOPROTEIN"/>
    <property type="match status" value="1"/>
</dbReference>
<dbReference type="Pfam" id="PF14321">
    <property type="entry name" value="DUF4382"/>
    <property type="match status" value="1"/>
</dbReference>
<dbReference type="InterPro" id="IPR008969">
    <property type="entry name" value="CarboxyPept-like_regulatory"/>
</dbReference>
<accession>A8F7M6</accession>
<dbReference type="HOGENOM" id="CLU_969118_0_0_0"/>
<dbReference type="Gene3D" id="2.60.40.1120">
    <property type="entry name" value="Carboxypeptidase-like, regulatory domain"/>
    <property type="match status" value="1"/>
</dbReference>
<evidence type="ECO:0000259" key="1">
    <source>
        <dbReference type="Pfam" id="PF14321"/>
    </source>
</evidence>
<protein>
    <recommendedName>
        <fullName evidence="1">DUF4382 domain-containing protein</fullName>
    </recommendedName>
</protein>
<dbReference type="eggNOG" id="ENOG5032T6B">
    <property type="taxonomic scope" value="Bacteria"/>
</dbReference>
<keyword evidence="3" id="KW-1185">Reference proteome</keyword>
<organism evidence="2 3">
    <name type="scientific">Pseudothermotoga lettingae (strain ATCC BAA-301 / DSM 14385 / NBRC 107922 / TMO)</name>
    <name type="common">Thermotoga lettingae</name>
    <dbReference type="NCBI Taxonomy" id="416591"/>
    <lineage>
        <taxon>Bacteria</taxon>
        <taxon>Thermotogati</taxon>
        <taxon>Thermotogota</taxon>
        <taxon>Thermotogae</taxon>
        <taxon>Thermotogales</taxon>
        <taxon>Thermotogaceae</taxon>
        <taxon>Pseudothermotoga</taxon>
    </lineage>
</organism>
<sequence length="282" mass="31852" precursor="true">MRKYALCVMFFVLLFVLLISGCMNLSNTGEIEIYLTDAVLPVSDIQKLDVTIDRILLMSDTEDASIVVTDEATAVNLLDLIGTEISFPVIQTYGTFTQIRFEISQATITVNDQEYTLEINSNSLKYPFTEPIDVNEKTVIVLDFDLSRSIKYNGSWNSSNPDPSKFHMTPVVHVRYGKLYDINGRVVNSNNEGIVHALVALFDTEEATAVASTFTHKKSNNWEDGEFRILKIKPGKYELRIFKEETYSTWNDSDEIISATPDATADVQVENHDINNIEILLE</sequence>
<proteinExistence type="predicted"/>
<dbReference type="KEGG" id="tle:Tlet_1606"/>
<reference evidence="2 3" key="1">
    <citation type="submission" date="2007-08" db="EMBL/GenBank/DDBJ databases">
        <title>Complete sequence of Thermotoga lettingae TMO.</title>
        <authorList>
            <consortium name="US DOE Joint Genome Institute"/>
            <person name="Copeland A."/>
            <person name="Lucas S."/>
            <person name="Lapidus A."/>
            <person name="Barry K."/>
            <person name="Glavina del Rio T."/>
            <person name="Dalin E."/>
            <person name="Tice H."/>
            <person name="Pitluck S."/>
            <person name="Foster B."/>
            <person name="Bruce D."/>
            <person name="Schmutz J."/>
            <person name="Larimer F."/>
            <person name="Land M."/>
            <person name="Hauser L."/>
            <person name="Kyrpides N."/>
            <person name="Mikhailova N."/>
            <person name="Nelson K."/>
            <person name="Gogarten J.P."/>
            <person name="Noll K."/>
            <person name="Richardson P."/>
        </authorList>
    </citation>
    <scope>NUCLEOTIDE SEQUENCE [LARGE SCALE GENOMIC DNA]</scope>
    <source>
        <strain evidence="3">ATCC BAA-301 / DSM 14385 / NBRC 107922 / TMO</strain>
    </source>
</reference>
<reference evidence="2 3" key="2">
    <citation type="journal article" date="2009" name="Proc. Natl. Acad. Sci. U.S.A.">
        <title>On the chimeric nature, thermophilic origin, and phylogenetic placement of the Thermotogales.</title>
        <authorList>
            <person name="Zhaxybayeva O."/>
            <person name="Swithers K.S."/>
            <person name="Lapierre P."/>
            <person name="Fournier G.P."/>
            <person name="Bickhart D.M."/>
            <person name="DeBoy R.T."/>
            <person name="Nelson K.E."/>
            <person name="Nesbo C.L."/>
            <person name="Doolittle W.F."/>
            <person name="Gogarten J.P."/>
            <person name="Noll K.M."/>
        </authorList>
    </citation>
    <scope>NUCLEOTIDE SEQUENCE [LARGE SCALE GENOMIC DNA]</scope>
    <source>
        <strain evidence="3">ATCC BAA-301 / DSM 14385 / NBRC 107922 / TMO</strain>
    </source>
</reference>
<dbReference type="STRING" id="416591.Tlet_1606"/>
<name>A8F7M6_PSELT</name>
<dbReference type="RefSeq" id="WP_012003636.1">
    <property type="nucleotide sequence ID" value="NC_009828.1"/>
</dbReference>
<dbReference type="SUPFAM" id="SSF49464">
    <property type="entry name" value="Carboxypeptidase regulatory domain-like"/>
    <property type="match status" value="1"/>
</dbReference>